<dbReference type="OrthoDB" id="9785431at2"/>
<dbReference type="Proteomes" id="UP000235703">
    <property type="component" value="Unassembled WGS sequence"/>
</dbReference>
<keyword evidence="2" id="KW-0378">Hydrolase</keyword>
<dbReference type="GO" id="GO:0008237">
    <property type="term" value="F:metallopeptidase activity"/>
    <property type="evidence" value="ECO:0007669"/>
    <property type="project" value="UniProtKB-KW"/>
</dbReference>
<keyword evidence="1" id="KW-0812">Transmembrane</keyword>
<evidence type="ECO:0000313" key="3">
    <source>
        <dbReference type="Proteomes" id="UP000235703"/>
    </source>
</evidence>
<dbReference type="EMBL" id="PNFZ01000002">
    <property type="protein sequence ID" value="PMB98927.1"/>
    <property type="molecule type" value="Genomic_DNA"/>
</dbReference>
<dbReference type="AlphaFoldDB" id="A0A2N6PJS7"/>
<organism evidence="2 3">
    <name type="scientific">Brevibacterium luteolum</name>
    <dbReference type="NCBI Taxonomy" id="199591"/>
    <lineage>
        <taxon>Bacteria</taxon>
        <taxon>Bacillati</taxon>
        <taxon>Actinomycetota</taxon>
        <taxon>Actinomycetes</taxon>
        <taxon>Micrococcales</taxon>
        <taxon>Brevibacteriaceae</taxon>
        <taxon>Brevibacterium</taxon>
    </lineage>
</organism>
<reference evidence="2 3" key="1">
    <citation type="submission" date="2017-09" db="EMBL/GenBank/DDBJ databases">
        <title>Bacterial strain isolated from the female urinary microbiota.</title>
        <authorList>
            <person name="Thomas-White K."/>
            <person name="Kumar N."/>
            <person name="Forster S."/>
            <person name="Putonti C."/>
            <person name="Lawley T."/>
            <person name="Wolfe A.J."/>
        </authorList>
    </citation>
    <scope>NUCLEOTIDE SEQUENCE [LARGE SCALE GENOMIC DNA]</scope>
    <source>
        <strain evidence="2 3">UMB0680</strain>
    </source>
</reference>
<dbReference type="Pfam" id="PF13367">
    <property type="entry name" value="PrsW-protease"/>
    <property type="match status" value="1"/>
</dbReference>
<dbReference type="PANTHER" id="PTHR36844:SF1">
    <property type="entry name" value="PROTEASE PRSW"/>
    <property type="match status" value="1"/>
</dbReference>
<dbReference type="PANTHER" id="PTHR36844">
    <property type="entry name" value="PROTEASE PRSW"/>
    <property type="match status" value="1"/>
</dbReference>
<sequence length="411" mass="44858">MRMRAQLQPRIGGPAEQPWVTQAIQRQPQLANPTEGADLARTIVSIGLVGLLGIGLLLILGFSAVLLPAGPIVILLAAIPLLFIMLMVWWFDRWKPQPILLLVACLLWGAVASIIMTLVAQVIGITALALAGIDASGDVLGAVVFAPLFEESTKGVFLVVIVLAARKYFEGPLDGWVYGSLIGAGFAFTENLLYLSSSFEEAALGGLAMTFVMRGVMSPLLHSTFVICHGLSIGFAARRGQWWLVVLMWFPGLIAGMFLHALWNGTATIVGSLGLLSLVIMVGLSAIMSGFWLGSGLLLRRNESIHTRQSLGDYANAGWLTHGEVDMLGTWKGRRAGKRWANQYPGALPEMRRLIRKSADLASIRTRVLAGVGGEKEREVEKYELDQFVKIRTNMMRRVQQPQGFNPAMRR</sequence>
<comment type="caution">
    <text evidence="2">The sequence shown here is derived from an EMBL/GenBank/DDBJ whole genome shotgun (WGS) entry which is preliminary data.</text>
</comment>
<evidence type="ECO:0000256" key="1">
    <source>
        <dbReference type="SAM" id="Phobius"/>
    </source>
</evidence>
<feature type="transmembrane region" description="Helical" evidence="1">
    <location>
        <begin position="139"/>
        <end position="164"/>
    </location>
</feature>
<evidence type="ECO:0000313" key="2">
    <source>
        <dbReference type="EMBL" id="PMB98927.1"/>
    </source>
</evidence>
<keyword evidence="1" id="KW-1133">Transmembrane helix</keyword>
<feature type="transmembrane region" description="Helical" evidence="1">
    <location>
        <begin position="275"/>
        <end position="299"/>
    </location>
</feature>
<feature type="transmembrane region" description="Helical" evidence="1">
    <location>
        <begin position="242"/>
        <end position="263"/>
    </location>
</feature>
<feature type="transmembrane region" description="Helical" evidence="1">
    <location>
        <begin position="176"/>
        <end position="196"/>
    </location>
</feature>
<accession>A0A2N6PJS7</accession>
<keyword evidence="2" id="KW-0482">Metalloprotease</keyword>
<proteinExistence type="predicted"/>
<name>A0A2N6PJS7_9MICO</name>
<keyword evidence="3" id="KW-1185">Reference proteome</keyword>
<dbReference type="GO" id="GO:0006508">
    <property type="term" value="P:proteolysis"/>
    <property type="evidence" value="ECO:0007669"/>
    <property type="project" value="UniProtKB-KW"/>
</dbReference>
<keyword evidence="2" id="KW-0645">Protease</keyword>
<feature type="transmembrane region" description="Helical" evidence="1">
    <location>
        <begin position="100"/>
        <end position="133"/>
    </location>
</feature>
<dbReference type="InterPro" id="IPR026898">
    <property type="entry name" value="PrsW"/>
</dbReference>
<feature type="transmembrane region" description="Helical" evidence="1">
    <location>
        <begin position="216"/>
        <end position="235"/>
    </location>
</feature>
<feature type="transmembrane region" description="Helical" evidence="1">
    <location>
        <begin position="43"/>
        <end position="66"/>
    </location>
</feature>
<gene>
    <name evidence="2" type="ORF">CJ198_04095</name>
</gene>
<keyword evidence="1" id="KW-0472">Membrane</keyword>
<feature type="transmembrane region" description="Helical" evidence="1">
    <location>
        <begin position="72"/>
        <end position="91"/>
    </location>
</feature>
<protein>
    <submittedName>
        <fullName evidence="2">PrsW family intramembrane metalloprotease</fullName>
    </submittedName>
</protein>